<gene>
    <name evidence="1" type="ORF">CK203_037143</name>
</gene>
<dbReference type="EMBL" id="QGNW01000140">
    <property type="protein sequence ID" value="RVW92015.1"/>
    <property type="molecule type" value="Genomic_DNA"/>
</dbReference>
<dbReference type="Proteomes" id="UP000288805">
    <property type="component" value="Unassembled WGS sequence"/>
</dbReference>
<name>A0A438I5P1_VITVI</name>
<proteinExistence type="predicted"/>
<protein>
    <submittedName>
        <fullName evidence="1">Uncharacterized protein</fullName>
    </submittedName>
</protein>
<evidence type="ECO:0000313" key="1">
    <source>
        <dbReference type="EMBL" id="RVW92015.1"/>
    </source>
</evidence>
<comment type="caution">
    <text evidence="1">The sequence shown here is derived from an EMBL/GenBank/DDBJ whole genome shotgun (WGS) entry which is preliminary data.</text>
</comment>
<sequence>MQRFQMLGCDYNKNFLLEGALPNKCEVLSSNLRSKEQCRSLFSTIAFHGRSGEKLRHLESCGTLEGLPKGIGRLISLQTPDVFIVSSHGNDECQIGDLRNLNNLRGGLSIEGSGTQGVKDVQTGHPDRMAAEESAPHVLLGNPDGVDLDSLARSVSSGRGVPTPCTRRRSPLRSIAHSTRGRILSGRLSTFCGHFISGIPCADILYPEFRAPTFYIRISHSRMGEEDVFNFSGQTYPDPLIALTKRVFLLVYSATVFS</sequence>
<accession>A0A438I5P1</accession>
<reference evidence="1 2" key="1">
    <citation type="journal article" date="2018" name="PLoS Genet.">
        <title>Population sequencing reveals clonal diversity and ancestral inbreeding in the grapevine cultivar Chardonnay.</title>
        <authorList>
            <person name="Roach M.J."/>
            <person name="Johnson D.L."/>
            <person name="Bohlmann J."/>
            <person name="van Vuuren H.J."/>
            <person name="Jones S.J."/>
            <person name="Pretorius I.S."/>
            <person name="Schmidt S.A."/>
            <person name="Borneman A.R."/>
        </authorList>
    </citation>
    <scope>NUCLEOTIDE SEQUENCE [LARGE SCALE GENOMIC DNA]</scope>
    <source>
        <strain evidence="2">cv. Chardonnay</strain>
        <tissue evidence="1">Leaf</tissue>
    </source>
</reference>
<evidence type="ECO:0000313" key="2">
    <source>
        <dbReference type="Proteomes" id="UP000288805"/>
    </source>
</evidence>
<dbReference type="AlphaFoldDB" id="A0A438I5P1"/>
<organism evidence="1 2">
    <name type="scientific">Vitis vinifera</name>
    <name type="common">Grape</name>
    <dbReference type="NCBI Taxonomy" id="29760"/>
    <lineage>
        <taxon>Eukaryota</taxon>
        <taxon>Viridiplantae</taxon>
        <taxon>Streptophyta</taxon>
        <taxon>Embryophyta</taxon>
        <taxon>Tracheophyta</taxon>
        <taxon>Spermatophyta</taxon>
        <taxon>Magnoliopsida</taxon>
        <taxon>eudicotyledons</taxon>
        <taxon>Gunneridae</taxon>
        <taxon>Pentapetalae</taxon>
        <taxon>rosids</taxon>
        <taxon>Vitales</taxon>
        <taxon>Vitaceae</taxon>
        <taxon>Viteae</taxon>
        <taxon>Vitis</taxon>
    </lineage>
</organism>